<gene>
    <name evidence="1" type="ORF">ACFS5P_07735</name>
</gene>
<sequence>MKNWKAYCTKENFLGIGSTRKVYRAGNEVIKVHLHQVGYEQSMQEKLIYQEMERRGYRSYFAEVKEVHEEYAVQSFASPLDLKDFQTYDLSADDKRLTADHLRLLELLDREFDSFDLKDSGNFGVDASSRMVFIDYGMTKKRYEQEWVPEADAGVIPQIYFEVCRICGIEKELRIYGEHDLDRRCVECGKC</sequence>
<accession>A0ABW5ZHG8</accession>
<organism evidence="1 2">
    <name type="scientific">Jeotgalibacillus terrae</name>
    <dbReference type="NCBI Taxonomy" id="587735"/>
    <lineage>
        <taxon>Bacteria</taxon>
        <taxon>Bacillati</taxon>
        <taxon>Bacillota</taxon>
        <taxon>Bacilli</taxon>
        <taxon>Bacillales</taxon>
        <taxon>Caryophanaceae</taxon>
        <taxon>Jeotgalibacillus</taxon>
    </lineage>
</organism>
<keyword evidence="1" id="KW-0418">Kinase</keyword>
<dbReference type="RefSeq" id="WP_204729525.1">
    <property type="nucleotide sequence ID" value="NZ_JAFBDK010000008.1"/>
</dbReference>
<proteinExistence type="predicted"/>
<name>A0ABW5ZHG8_9BACL</name>
<keyword evidence="2" id="KW-1185">Reference proteome</keyword>
<evidence type="ECO:0000313" key="1">
    <source>
        <dbReference type="EMBL" id="MFD2911765.1"/>
    </source>
</evidence>
<evidence type="ECO:0000313" key="2">
    <source>
        <dbReference type="Proteomes" id="UP001597561"/>
    </source>
</evidence>
<dbReference type="Proteomes" id="UP001597561">
    <property type="component" value="Unassembled WGS sequence"/>
</dbReference>
<comment type="caution">
    <text evidence="1">The sequence shown here is derived from an EMBL/GenBank/DDBJ whole genome shotgun (WGS) entry which is preliminary data.</text>
</comment>
<keyword evidence="1" id="KW-0808">Transferase</keyword>
<dbReference type="GO" id="GO:0016301">
    <property type="term" value="F:kinase activity"/>
    <property type="evidence" value="ECO:0007669"/>
    <property type="project" value="UniProtKB-KW"/>
</dbReference>
<reference evidence="2" key="1">
    <citation type="journal article" date="2019" name="Int. J. Syst. Evol. Microbiol.">
        <title>The Global Catalogue of Microorganisms (GCM) 10K type strain sequencing project: providing services to taxonomists for standard genome sequencing and annotation.</title>
        <authorList>
            <consortium name="The Broad Institute Genomics Platform"/>
            <consortium name="The Broad Institute Genome Sequencing Center for Infectious Disease"/>
            <person name="Wu L."/>
            <person name="Ma J."/>
        </authorList>
    </citation>
    <scope>NUCLEOTIDE SEQUENCE [LARGE SCALE GENOMIC DNA]</scope>
    <source>
        <strain evidence="2">KCTC 13528</strain>
    </source>
</reference>
<dbReference type="EMBL" id="JBHUPG010000012">
    <property type="protein sequence ID" value="MFD2911765.1"/>
    <property type="molecule type" value="Genomic_DNA"/>
</dbReference>
<protein>
    <submittedName>
        <fullName evidence="1">Protein kinase</fullName>
    </submittedName>
</protein>